<keyword evidence="2" id="KW-0647">Proteasome</keyword>
<evidence type="ECO:0000313" key="4">
    <source>
        <dbReference type="EMBL" id="KAB2610256.1"/>
    </source>
</evidence>
<protein>
    <recommendedName>
        <fullName evidence="2">26S proteasome complex subunit SEM1</fullName>
    </recommendedName>
</protein>
<dbReference type="AlphaFoldDB" id="A0A5N5G4D6"/>
<reference evidence="4 5" key="1">
    <citation type="submission" date="2019-09" db="EMBL/GenBank/DDBJ databases">
        <authorList>
            <person name="Ou C."/>
        </authorList>
    </citation>
    <scope>NUCLEOTIDE SEQUENCE [LARGE SCALE GENOMIC DNA]</scope>
    <source>
        <strain evidence="4">S2</strain>
        <tissue evidence="4">Leaf</tissue>
    </source>
</reference>
<sequence length="81" mass="9644">MVEEWDWDEREERIDSTQQQWEDDWDDDNVNDDFSLQLKTEPESNAEKSYVHKTSIHACDSVDNQALSFRNYKTVVFTVLA</sequence>
<dbReference type="GO" id="GO:0006406">
    <property type="term" value="P:mRNA export from nucleus"/>
    <property type="evidence" value="ECO:0007669"/>
    <property type="project" value="UniProtKB-UniRule"/>
</dbReference>
<gene>
    <name evidence="4" type="ORF">D8674_018288</name>
</gene>
<dbReference type="Pfam" id="PF05160">
    <property type="entry name" value="DSS1_SEM1"/>
    <property type="match status" value="1"/>
</dbReference>
<comment type="caution">
    <text evidence="4">The sequence shown here is derived from an EMBL/GenBank/DDBJ whole genome shotgun (WGS) entry which is preliminary data.</text>
</comment>
<organism evidence="4 5">
    <name type="scientific">Pyrus ussuriensis x Pyrus communis</name>
    <dbReference type="NCBI Taxonomy" id="2448454"/>
    <lineage>
        <taxon>Eukaryota</taxon>
        <taxon>Viridiplantae</taxon>
        <taxon>Streptophyta</taxon>
        <taxon>Embryophyta</taxon>
        <taxon>Tracheophyta</taxon>
        <taxon>Spermatophyta</taxon>
        <taxon>Magnoliopsida</taxon>
        <taxon>eudicotyledons</taxon>
        <taxon>Gunneridae</taxon>
        <taxon>Pentapetalae</taxon>
        <taxon>rosids</taxon>
        <taxon>fabids</taxon>
        <taxon>Rosales</taxon>
        <taxon>Rosaceae</taxon>
        <taxon>Amygdaloideae</taxon>
        <taxon>Maleae</taxon>
        <taxon>Pyrus</taxon>
    </lineage>
</organism>
<dbReference type="InterPro" id="IPR007834">
    <property type="entry name" value="DSS1_SEM1"/>
</dbReference>
<dbReference type="EMBL" id="SMOL01000487">
    <property type="protein sequence ID" value="KAB2610256.1"/>
    <property type="molecule type" value="Genomic_DNA"/>
</dbReference>
<reference evidence="5" key="2">
    <citation type="submission" date="2019-10" db="EMBL/GenBank/DDBJ databases">
        <title>A de novo genome assembly of a pear dwarfing rootstock.</title>
        <authorList>
            <person name="Wang F."/>
            <person name="Wang J."/>
            <person name="Li S."/>
            <person name="Zhang Y."/>
            <person name="Fang M."/>
            <person name="Ma L."/>
            <person name="Zhao Y."/>
            <person name="Jiang S."/>
        </authorList>
    </citation>
    <scope>NUCLEOTIDE SEQUENCE [LARGE SCALE GENOMIC DNA]</scope>
</reference>
<comment type="subcellular location">
    <subcellularLocation>
        <location evidence="2">Nucleus</location>
    </subcellularLocation>
</comment>
<feature type="region of interest" description="Disordered" evidence="3">
    <location>
        <begin position="1"/>
        <end position="26"/>
    </location>
</feature>
<dbReference type="GO" id="GO:0008541">
    <property type="term" value="C:proteasome regulatory particle, lid subcomplex"/>
    <property type="evidence" value="ECO:0007669"/>
    <property type="project" value="UniProtKB-UniRule"/>
</dbReference>
<dbReference type="Proteomes" id="UP000327157">
    <property type="component" value="Chromosome 17"/>
</dbReference>
<evidence type="ECO:0000313" key="5">
    <source>
        <dbReference type="Proteomes" id="UP000327157"/>
    </source>
</evidence>
<comment type="function">
    <text evidence="2">Component of the 26S proteasome, a multiprotein complex involved in the ATP-dependent degradation of ubiquitinated proteins.</text>
</comment>
<reference evidence="4 5" key="3">
    <citation type="submission" date="2019-11" db="EMBL/GenBank/DDBJ databases">
        <title>A de novo genome assembly of a pear dwarfing rootstock.</title>
        <authorList>
            <person name="Wang F."/>
            <person name="Wang J."/>
            <person name="Li S."/>
            <person name="Zhang Y."/>
            <person name="Fang M."/>
            <person name="Ma L."/>
            <person name="Zhao Y."/>
            <person name="Jiang S."/>
        </authorList>
    </citation>
    <scope>NUCLEOTIDE SEQUENCE [LARGE SCALE GENOMIC DNA]</scope>
    <source>
        <strain evidence="4">S2</strain>
        <tissue evidence="4">Leaf</tissue>
    </source>
</reference>
<evidence type="ECO:0000256" key="2">
    <source>
        <dbReference type="RuleBase" id="RU369057"/>
    </source>
</evidence>
<proteinExistence type="inferred from homology"/>
<name>A0A5N5G4D6_9ROSA</name>
<evidence type="ECO:0000256" key="3">
    <source>
        <dbReference type="SAM" id="MobiDB-lite"/>
    </source>
</evidence>
<dbReference type="GO" id="GO:0005634">
    <property type="term" value="C:nucleus"/>
    <property type="evidence" value="ECO:0007669"/>
    <property type="project" value="UniProtKB-SubCell"/>
</dbReference>
<keyword evidence="2" id="KW-0539">Nucleus</keyword>
<dbReference type="GO" id="GO:0043248">
    <property type="term" value="P:proteasome assembly"/>
    <property type="evidence" value="ECO:0007669"/>
    <property type="project" value="UniProtKB-UniRule"/>
</dbReference>
<keyword evidence="5" id="KW-1185">Reference proteome</keyword>
<evidence type="ECO:0000256" key="1">
    <source>
        <dbReference type="ARBA" id="ARBA00034491"/>
    </source>
</evidence>
<accession>A0A5N5G4D6</accession>
<comment type="similarity">
    <text evidence="1 2">Belongs to the DSS1/SEM1 family.</text>
</comment>